<dbReference type="Proteomes" id="UP000697802">
    <property type="component" value="Unassembled WGS sequence"/>
</dbReference>
<dbReference type="SUPFAM" id="SSF51735">
    <property type="entry name" value="NAD(P)-binding Rossmann-fold domains"/>
    <property type="match status" value="1"/>
</dbReference>
<dbReference type="EMBL" id="PUJU01000014">
    <property type="protein sequence ID" value="NHB87743.1"/>
    <property type="molecule type" value="Genomic_DNA"/>
</dbReference>
<dbReference type="Gene3D" id="3.40.50.720">
    <property type="entry name" value="NAD(P)-binding Rossmann-like Domain"/>
    <property type="match status" value="1"/>
</dbReference>
<evidence type="ECO:0000313" key="1">
    <source>
        <dbReference type="EMBL" id="NHB87743.1"/>
    </source>
</evidence>
<comment type="caution">
    <text evidence="1">The sequence shown here is derived from an EMBL/GenBank/DDBJ whole genome shotgun (WGS) entry which is preliminary data.</text>
</comment>
<dbReference type="InterPro" id="IPR036291">
    <property type="entry name" value="NAD(P)-bd_dom_sf"/>
</dbReference>
<evidence type="ECO:0000313" key="2">
    <source>
        <dbReference type="Proteomes" id="UP000697802"/>
    </source>
</evidence>
<proteinExistence type="predicted"/>
<dbReference type="RefSeq" id="WP_133815940.1">
    <property type="nucleotide sequence ID" value="NZ_CAWPIF010000014.1"/>
</dbReference>
<sequence>MMKKIRIGLIGAGYIGRAHAIAYTQAPTVFPLAGRLVCEITLITHHSATARVMASASMIKKQWKSGI</sequence>
<evidence type="ECO:0008006" key="3">
    <source>
        <dbReference type="Google" id="ProtNLM"/>
    </source>
</evidence>
<name>A0ABX0GHI7_9GAMM</name>
<gene>
    <name evidence="1" type="ORF">C5471_08520</name>
</gene>
<keyword evidence="2" id="KW-1185">Reference proteome</keyword>
<reference evidence="1 2" key="1">
    <citation type="submission" date="2018-02" db="EMBL/GenBank/DDBJ databases">
        <authorList>
            <person name="Machado R.A."/>
        </authorList>
    </citation>
    <scope>NUCLEOTIDE SEQUENCE [LARGE SCALE GENOMIC DNA]</scope>
    <source>
        <strain evidence="1 2">T327</strain>
    </source>
</reference>
<organism evidence="1 2">
    <name type="scientific">Photorhabdus tasmaniensis</name>
    <dbReference type="NCBI Taxonomy" id="1004159"/>
    <lineage>
        <taxon>Bacteria</taxon>
        <taxon>Pseudomonadati</taxon>
        <taxon>Pseudomonadota</taxon>
        <taxon>Gammaproteobacteria</taxon>
        <taxon>Enterobacterales</taxon>
        <taxon>Morganellaceae</taxon>
        <taxon>Photorhabdus</taxon>
    </lineage>
</organism>
<accession>A0ABX0GHI7</accession>
<protein>
    <recommendedName>
        <fullName evidence="3">Gfo/Idh/MocA-like oxidoreductase N-terminal domain-containing protein</fullName>
    </recommendedName>
</protein>